<name>A0ABT8PE75_9BURK</name>
<feature type="compositionally biased region" description="Basic residues" evidence="1">
    <location>
        <begin position="65"/>
        <end position="81"/>
    </location>
</feature>
<evidence type="ECO:0000256" key="1">
    <source>
        <dbReference type="SAM" id="MobiDB-lite"/>
    </source>
</evidence>
<dbReference type="EMBL" id="JAUJSQ010000007">
    <property type="protein sequence ID" value="MDN7933403.1"/>
    <property type="molecule type" value="Genomic_DNA"/>
</dbReference>
<dbReference type="RefSeq" id="WP_174922289.1">
    <property type="nucleotide sequence ID" value="NZ_CABVPT010000037.1"/>
</dbReference>
<proteinExistence type="predicted"/>
<protein>
    <submittedName>
        <fullName evidence="2">Uncharacterized protein</fullName>
    </submittedName>
</protein>
<comment type="caution">
    <text evidence="2">The sequence shown here is derived from an EMBL/GenBank/DDBJ whole genome shotgun (WGS) entry which is preliminary data.</text>
</comment>
<feature type="region of interest" description="Disordered" evidence="1">
    <location>
        <begin position="64"/>
        <end position="94"/>
    </location>
</feature>
<evidence type="ECO:0000313" key="2">
    <source>
        <dbReference type="EMBL" id="MDN7933403.1"/>
    </source>
</evidence>
<reference evidence="2" key="1">
    <citation type="submission" date="2023-07" db="EMBL/GenBank/DDBJ databases">
        <title>A collection of bacterial strains from the Burkholderia cepacia Research Laboratory and Repository.</title>
        <authorList>
            <person name="Lipuma J."/>
            <person name="Spilker T."/>
            <person name="Caverly L."/>
        </authorList>
    </citation>
    <scope>NUCLEOTIDE SEQUENCE</scope>
    <source>
        <strain evidence="2">AU42020</strain>
    </source>
</reference>
<sequence length="94" mass="10181">MARVKLSFAFARACAGIPVVPDRRPRRCGIGKNGRHCGEFQCNGGDRKLTYYVSCALKPAENRAKGKIGRRPRAGRKKATKKSAAEAAAYAMPS</sequence>
<dbReference type="Proteomes" id="UP001171606">
    <property type="component" value="Unassembled WGS sequence"/>
</dbReference>
<evidence type="ECO:0000313" key="3">
    <source>
        <dbReference type="Proteomes" id="UP001171606"/>
    </source>
</evidence>
<keyword evidence="3" id="KW-1185">Reference proteome</keyword>
<accession>A0ABT8PE75</accession>
<gene>
    <name evidence="2" type="ORF">QZM52_19120</name>
</gene>
<feature type="compositionally biased region" description="Low complexity" evidence="1">
    <location>
        <begin position="85"/>
        <end position="94"/>
    </location>
</feature>
<organism evidence="2 3">
    <name type="scientific">Burkholderia metallica</name>
    <dbReference type="NCBI Taxonomy" id="488729"/>
    <lineage>
        <taxon>Bacteria</taxon>
        <taxon>Pseudomonadati</taxon>
        <taxon>Pseudomonadota</taxon>
        <taxon>Betaproteobacteria</taxon>
        <taxon>Burkholderiales</taxon>
        <taxon>Burkholderiaceae</taxon>
        <taxon>Burkholderia</taxon>
        <taxon>Burkholderia cepacia complex</taxon>
    </lineage>
</organism>